<dbReference type="Pfam" id="PF02598">
    <property type="entry name" value="Methyltrn_RNA_3"/>
    <property type="match status" value="1"/>
</dbReference>
<accession>A0A0A9WP74</accession>
<feature type="compositionally biased region" description="Low complexity" evidence="1">
    <location>
        <begin position="137"/>
        <end position="153"/>
    </location>
</feature>
<dbReference type="EMBL" id="GBHO01033337">
    <property type="protein sequence ID" value="JAG10267.1"/>
    <property type="molecule type" value="Transcribed_RNA"/>
</dbReference>
<feature type="region of interest" description="Disordered" evidence="1">
    <location>
        <begin position="120"/>
        <end position="153"/>
    </location>
</feature>
<dbReference type="PANTHER" id="PTHR12150">
    <property type="entry name" value="CLASS IV SAM-BINDING METHYLTRANSFERASE-RELATED"/>
    <property type="match status" value="1"/>
</dbReference>
<protein>
    <submittedName>
        <fullName evidence="2">Uncharacterized protein</fullName>
    </submittedName>
</protein>
<evidence type="ECO:0000256" key="1">
    <source>
        <dbReference type="SAM" id="MobiDB-lite"/>
    </source>
</evidence>
<name>A0A0A9WP74_LYGHE</name>
<gene>
    <name evidence="2" type="ORF">CM83_28858</name>
</gene>
<reference evidence="2" key="1">
    <citation type="journal article" date="2014" name="PLoS ONE">
        <title>Transcriptome-Based Identification of ABC Transporters in the Western Tarnished Plant Bug Lygus hesperus.</title>
        <authorList>
            <person name="Hull J.J."/>
            <person name="Chaney K."/>
            <person name="Geib S.M."/>
            <person name="Fabrick J.A."/>
            <person name="Brent C.S."/>
            <person name="Walsh D."/>
            <person name="Lavine L.C."/>
        </authorList>
    </citation>
    <scope>NUCLEOTIDE SEQUENCE</scope>
</reference>
<organism evidence="2">
    <name type="scientific">Lygus hesperus</name>
    <name type="common">Western plant bug</name>
    <dbReference type="NCBI Taxonomy" id="30085"/>
    <lineage>
        <taxon>Eukaryota</taxon>
        <taxon>Metazoa</taxon>
        <taxon>Ecdysozoa</taxon>
        <taxon>Arthropoda</taxon>
        <taxon>Hexapoda</taxon>
        <taxon>Insecta</taxon>
        <taxon>Pterygota</taxon>
        <taxon>Neoptera</taxon>
        <taxon>Paraneoptera</taxon>
        <taxon>Hemiptera</taxon>
        <taxon>Heteroptera</taxon>
        <taxon>Panheteroptera</taxon>
        <taxon>Cimicomorpha</taxon>
        <taxon>Miridae</taxon>
        <taxon>Mirini</taxon>
        <taxon>Lygus</taxon>
    </lineage>
</organism>
<dbReference type="InterPro" id="IPR003750">
    <property type="entry name" value="Put_MeTrfase-C9orf114-like"/>
</dbReference>
<sequence length="281" mass="31106">MSPVPEETTFPVGKGLQICGTFESSGHPPHLRRESVSVYREGVVLEKVHTQLQQSYVFVGLEEDVRIDRQLEPGLRVTVKLNPDGGNRGTAVSPREPKSTLGIYWGYENSFPPSASELRAYRSGQSKKNPPSPPPSDCCHPSSSPASSSSSSSLHKTLSGKFLYLISRHLRTCKLRENGTCSNCSHTFSNPSLLVQHGCNGEVDDIELSCQLRDHKFKFGSLIRHFERGGCVNESCRREEFSAPCVPNEKGIVDLAFQDKLEDIFIKNVENVLDALVFITV</sequence>
<dbReference type="Gene3D" id="2.40.50.140">
    <property type="entry name" value="Nucleic acid-binding proteins"/>
    <property type="match status" value="1"/>
</dbReference>
<dbReference type="InterPro" id="IPR012340">
    <property type="entry name" value="NA-bd_OB-fold"/>
</dbReference>
<dbReference type="AlphaFoldDB" id="A0A0A9WP74"/>
<proteinExistence type="predicted"/>
<evidence type="ECO:0000313" key="2">
    <source>
        <dbReference type="EMBL" id="JAG10267.1"/>
    </source>
</evidence>
<dbReference type="PANTHER" id="PTHR12150:SF13">
    <property type="entry name" value="METHYLTRANSFERASE C9ORF114-RELATED"/>
    <property type="match status" value="1"/>
</dbReference>
<reference evidence="2" key="2">
    <citation type="submission" date="2014-07" db="EMBL/GenBank/DDBJ databases">
        <authorList>
            <person name="Hull J."/>
        </authorList>
    </citation>
    <scope>NUCLEOTIDE SEQUENCE</scope>
</reference>
<dbReference type="SUPFAM" id="SSF50249">
    <property type="entry name" value="Nucleic acid-binding proteins"/>
    <property type="match status" value="1"/>
</dbReference>